<accession>F4XPH0</accession>
<dbReference type="Proteomes" id="UP000003959">
    <property type="component" value="Unassembled WGS sequence"/>
</dbReference>
<evidence type="ECO:0008006" key="3">
    <source>
        <dbReference type="Google" id="ProtNLM"/>
    </source>
</evidence>
<dbReference type="EMBL" id="GL890848">
    <property type="protein sequence ID" value="EGJ33424.1"/>
    <property type="molecule type" value="Genomic_DNA"/>
</dbReference>
<evidence type="ECO:0000313" key="2">
    <source>
        <dbReference type="Proteomes" id="UP000003959"/>
    </source>
</evidence>
<protein>
    <recommendedName>
        <fullName evidence="3">ISAzo13 family transposase</fullName>
    </recommendedName>
</protein>
<organism evidence="1 2">
    <name type="scientific">Moorena producens 3L</name>
    <dbReference type="NCBI Taxonomy" id="489825"/>
    <lineage>
        <taxon>Bacteria</taxon>
        <taxon>Bacillati</taxon>
        <taxon>Cyanobacteriota</taxon>
        <taxon>Cyanophyceae</taxon>
        <taxon>Coleofasciculales</taxon>
        <taxon>Coleofasciculaceae</taxon>
        <taxon>Moorena</taxon>
    </lineage>
</organism>
<reference evidence="2" key="1">
    <citation type="journal article" date="2011" name="Proc. Natl. Acad. Sci. U.S.A.">
        <title>Genomic insights into the physiology and ecology of the marine filamentous cyanobacterium Lyngbya majuscula.</title>
        <authorList>
            <person name="Jones A.C."/>
            <person name="Monroe E.A."/>
            <person name="Podell S."/>
            <person name="Hess W.R."/>
            <person name="Klages S."/>
            <person name="Esquenazi E."/>
            <person name="Niessen S."/>
            <person name="Hoover H."/>
            <person name="Rothmann M."/>
            <person name="Lasken R.S."/>
            <person name="Yates J.R.III."/>
            <person name="Reinhardt R."/>
            <person name="Kube M."/>
            <person name="Burkart M.D."/>
            <person name="Allen E.E."/>
            <person name="Dorrestein P.C."/>
            <person name="Gerwick W.H."/>
            <person name="Gerwick L."/>
        </authorList>
    </citation>
    <scope>NUCLEOTIDE SEQUENCE [LARGE SCALE GENOMIC DNA]</scope>
    <source>
        <strain evidence="2">3L</strain>
    </source>
</reference>
<name>F4XPH0_9CYAN</name>
<keyword evidence="2" id="KW-1185">Reference proteome</keyword>
<dbReference type="HOGENOM" id="CLU_1979012_0_0_3"/>
<dbReference type="OrthoDB" id="8782691at2"/>
<proteinExistence type="predicted"/>
<dbReference type="eggNOG" id="COG1609">
    <property type="taxonomic scope" value="Bacteria"/>
</dbReference>
<gene>
    <name evidence="1" type="ORF">LYNGBM3L_34100</name>
</gene>
<dbReference type="AlphaFoldDB" id="F4XPH0"/>
<sequence length="126" mass="13996">MSIIEDIRTKFEALMPYMDEKLRRLWSGVEAVSLGKEGIKTVAFATGLSSKTIKRGIQELQVPIVQDDNQNQIISSTKIHRKVRKPGGGRKSLSQNDHTLIQDLEKLIAPATRGDPCGSRSNLPNK</sequence>
<evidence type="ECO:0000313" key="1">
    <source>
        <dbReference type="EMBL" id="EGJ33424.1"/>
    </source>
</evidence>
<dbReference type="RefSeq" id="WP_008181994.1">
    <property type="nucleotide sequence ID" value="NZ_GL890848.1"/>
</dbReference>